<dbReference type="EMBL" id="CM039438">
    <property type="protein sequence ID" value="KAI4301528.1"/>
    <property type="molecule type" value="Genomic_DNA"/>
</dbReference>
<reference evidence="1 2" key="1">
    <citation type="journal article" date="2022" name="DNA Res.">
        <title>Chromosomal-level genome assembly of the orchid tree Bauhinia variegata (Leguminosae; Cercidoideae) supports the allotetraploid origin hypothesis of Bauhinia.</title>
        <authorList>
            <person name="Zhong Y."/>
            <person name="Chen Y."/>
            <person name="Zheng D."/>
            <person name="Pang J."/>
            <person name="Liu Y."/>
            <person name="Luo S."/>
            <person name="Meng S."/>
            <person name="Qian L."/>
            <person name="Wei D."/>
            <person name="Dai S."/>
            <person name="Zhou R."/>
        </authorList>
    </citation>
    <scope>NUCLEOTIDE SEQUENCE [LARGE SCALE GENOMIC DNA]</scope>
    <source>
        <strain evidence="1">BV-YZ2020</strain>
    </source>
</reference>
<proteinExistence type="predicted"/>
<name>A0ACB9KXA8_BAUVA</name>
<sequence>MLCMLRSPRMNFEEFVFGYFRTQAHHILMKYKSHMGSDDRIKRLFFDEAFEANGTYCQHHNHKSSYDQALLEEEKEKKESSSFTSKKANTLKFLFFPASLGVSSFSL</sequence>
<evidence type="ECO:0000313" key="1">
    <source>
        <dbReference type="EMBL" id="KAI4301528.1"/>
    </source>
</evidence>
<gene>
    <name evidence="1" type="ORF">L6164_034797</name>
</gene>
<accession>A0ACB9KXA8</accession>
<organism evidence="1 2">
    <name type="scientific">Bauhinia variegata</name>
    <name type="common">Purple orchid tree</name>
    <name type="synonym">Phanera variegata</name>
    <dbReference type="NCBI Taxonomy" id="167791"/>
    <lineage>
        <taxon>Eukaryota</taxon>
        <taxon>Viridiplantae</taxon>
        <taxon>Streptophyta</taxon>
        <taxon>Embryophyta</taxon>
        <taxon>Tracheophyta</taxon>
        <taxon>Spermatophyta</taxon>
        <taxon>Magnoliopsida</taxon>
        <taxon>eudicotyledons</taxon>
        <taxon>Gunneridae</taxon>
        <taxon>Pentapetalae</taxon>
        <taxon>rosids</taxon>
        <taxon>fabids</taxon>
        <taxon>Fabales</taxon>
        <taxon>Fabaceae</taxon>
        <taxon>Cercidoideae</taxon>
        <taxon>Cercideae</taxon>
        <taxon>Bauhiniinae</taxon>
        <taxon>Bauhinia</taxon>
    </lineage>
</organism>
<protein>
    <submittedName>
        <fullName evidence="1">Uncharacterized protein</fullName>
    </submittedName>
</protein>
<keyword evidence="2" id="KW-1185">Reference proteome</keyword>
<dbReference type="Proteomes" id="UP000828941">
    <property type="component" value="Chromosome 13"/>
</dbReference>
<evidence type="ECO:0000313" key="2">
    <source>
        <dbReference type="Proteomes" id="UP000828941"/>
    </source>
</evidence>
<comment type="caution">
    <text evidence="1">The sequence shown here is derived from an EMBL/GenBank/DDBJ whole genome shotgun (WGS) entry which is preliminary data.</text>
</comment>